<comment type="caution">
    <text evidence="1">The sequence shown here is derived from an EMBL/GenBank/DDBJ whole genome shotgun (WGS) entry which is preliminary data.</text>
</comment>
<feature type="non-terminal residue" evidence="1">
    <location>
        <position position="1"/>
    </location>
</feature>
<reference evidence="1" key="1">
    <citation type="journal article" date="2014" name="Front. Microbiol.">
        <title>High frequency of phylogenetically diverse reductive dehalogenase-homologous genes in deep subseafloor sedimentary metagenomes.</title>
        <authorList>
            <person name="Kawai M."/>
            <person name="Futagami T."/>
            <person name="Toyoda A."/>
            <person name="Takaki Y."/>
            <person name="Nishi S."/>
            <person name="Hori S."/>
            <person name="Arai W."/>
            <person name="Tsubouchi T."/>
            <person name="Morono Y."/>
            <person name="Uchiyama I."/>
            <person name="Ito T."/>
            <person name="Fujiyama A."/>
            <person name="Inagaki F."/>
            <person name="Takami H."/>
        </authorList>
    </citation>
    <scope>NUCLEOTIDE SEQUENCE</scope>
    <source>
        <strain evidence="1">Expedition CK06-06</strain>
    </source>
</reference>
<name>X0VT42_9ZZZZ</name>
<organism evidence="1">
    <name type="scientific">marine sediment metagenome</name>
    <dbReference type="NCBI Taxonomy" id="412755"/>
    <lineage>
        <taxon>unclassified sequences</taxon>
        <taxon>metagenomes</taxon>
        <taxon>ecological metagenomes</taxon>
    </lineage>
</organism>
<accession>X0VT42</accession>
<dbReference type="AlphaFoldDB" id="X0VT42"/>
<evidence type="ECO:0000313" key="1">
    <source>
        <dbReference type="EMBL" id="GAG15618.1"/>
    </source>
</evidence>
<evidence type="ECO:0008006" key="2">
    <source>
        <dbReference type="Google" id="ProtNLM"/>
    </source>
</evidence>
<protein>
    <recommendedName>
        <fullName evidence="2">Aminoglycoside phosphotransferase domain-containing protein</fullName>
    </recommendedName>
</protein>
<gene>
    <name evidence="1" type="ORF">S01H1_50460</name>
</gene>
<dbReference type="Pfam" id="PF06293">
    <property type="entry name" value="Kdo"/>
    <property type="match status" value="1"/>
</dbReference>
<sequence>VNHRDFYLCHFLIDKGVATTAGGPGPDPVNIVLIDLHRAQIRRSTPMRWIVKDLGGLYYSAMDIDLSRNDLFRFIKTYCGQSLRVALEVPVDWGRVEKRALGLYRSERAALQ</sequence>
<proteinExistence type="predicted"/>
<dbReference type="EMBL" id="BARS01032512">
    <property type="protein sequence ID" value="GAG15618.1"/>
    <property type="molecule type" value="Genomic_DNA"/>
</dbReference>